<evidence type="ECO:0000313" key="6">
    <source>
        <dbReference type="EMBL" id="MBL0408036.1"/>
    </source>
</evidence>
<dbReference type="Gene3D" id="2.60.120.1440">
    <property type="match status" value="1"/>
</dbReference>
<dbReference type="InterPro" id="IPR006860">
    <property type="entry name" value="FecR"/>
</dbReference>
<evidence type="ECO:0000256" key="4">
    <source>
        <dbReference type="PROSITE-ProRule" id="PRU00339"/>
    </source>
</evidence>
<dbReference type="Pfam" id="PF13432">
    <property type="entry name" value="TPR_16"/>
    <property type="match status" value="1"/>
</dbReference>
<name>A0A936ZC21_9HYPH</name>
<dbReference type="PROSITE" id="PS50005">
    <property type="entry name" value="TPR"/>
    <property type="match status" value="3"/>
</dbReference>
<dbReference type="Pfam" id="PF04773">
    <property type="entry name" value="FecR"/>
    <property type="match status" value="1"/>
</dbReference>
<dbReference type="Gene3D" id="1.25.40.10">
    <property type="entry name" value="Tetratricopeptide repeat domain"/>
    <property type="match status" value="2"/>
</dbReference>
<organism evidence="6 7">
    <name type="scientific">Microvirga aerilata</name>
    <dbReference type="NCBI Taxonomy" id="670292"/>
    <lineage>
        <taxon>Bacteria</taxon>
        <taxon>Pseudomonadati</taxon>
        <taxon>Pseudomonadota</taxon>
        <taxon>Alphaproteobacteria</taxon>
        <taxon>Hyphomicrobiales</taxon>
        <taxon>Methylobacteriaceae</taxon>
        <taxon>Microvirga</taxon>
    </lineage>
</organism>
<dbReference type="EMBL" id="JAEQMY010000140">
    <property type="protein sequence ID" value="MBL0408036.1"/>
    <property type="molecule type" value="Genomic_DNA"/>
</dbReference>
<comment type="subcellular location">
    <subcellularLocation>
        <location evidence="1">Cell outer membrane</location>
    </subcellularLocation>
</comment>
<reference evidence="6" key="1">
    <citation type="submission" date="2021-01" db="EMBL/GenBank/DDBJ databases">
        <title>Microvirga sp.</title>
        <authorList>
            <person name="Kim M.K."/>
        </authorList>
    </citation>
    <scope>NUCLEOTIDE SEQUENCE</scope>
    <source>
        <strain evidence="6">5420S-16</strain>
    </source>
</reference>
<accession>A0A936ZC21</accession>
<dbReference type="InterPro" id="IPR019734">
    <property type="entry name" value="TPR_rpt"/>
</dbReference>
<evidence type="ECO:0000259" key="5">
    <source>
        <dbReference type="Pfam" id="PF04773"/>
    </source>
</evidence>
<dbReference type="RefSeq" id="WP_202065688.1">
    <property type="nucleotide sequence ID" value="NZ_JAEQMY010000140.1"/>
</dbReference>
<feature type="repeat" description="TPR" evidence="4">
    <location>
        <begin position="530"/>
        <end position="563"/>
    </location>
</feature>
<keyword evidence="7" id="KW-1185">Reference proteome</keyword>
<dbReference type="Gene3D" id="2.40.170.20">
    <property type="entry name" value="TonB-dependent receptor, beta-barrel domain"/>
    <property type="match status" value="1"/>
</dbReference>
<dbReference type="SUPFAM" id="SSF56935">
    <property type="entry name" value="Porins"/>
    <property type="match status" value="1"/>
</dbReference>
<dbReference type="SMART" id="SM00028">
    <property type="entry name" value="TPR"/>
    <property type="match status" value="5"/>
</dbReference>
<dbReference type="PANTHER" id="PTHR38731">
    <property type="entry name" value="LIPL45-RELATED LIPOPROTEIN-RELATED"/>
    <property type="match status" value="1"/>
</dbReference>
<protein>
    <submittedName>
        <fullName evidence="6">FecR domain-containing protein</fullName>
    </submittedName>
</protein>
<dbReference type="GO" id="GO:0009279">
    <property type="term" value="C:cell outer membrane"/>
    <property type="evidence" value="ECO:0007669"/>
    <property type="project" value="UniProtKB-SubCell"/>
</dbReference>
<evidence type="ECO:0000256" key="3">
    <source>
        <dbReference type="ARBA" id="ARBA00023237"/>
    </source>
</evidence>
<proteinExistence type="predicted"/>
<dbReference type="SUPFAM" id="SSF48452">
    <property type="entry name" value="TPR-like"/>
    <property type="match status" value="1"/>
</dbReference>
<sequence>LSLADAGAQSPVPRQNPAAGAIVAAKGGEEMRFVREDLWRAAQIQQNVVGGDTLRTNAIGNLAILFADQTQIRVGRNSTLTVNDVATSAGNTQLNLQGGSIWARAARGGSGVDVKTPAAVAAIRGTDWSLSVDGSGKTSLVVLEGVVQLSNPQGSVTVGQGEGAVAAVGQAPTKFVLVSPNDREQMLFYMSLREVFINLPTSPLENREFEARSTRIKATSPEARTTEDWLTLAESLMNSEGRRAAAVPLAEARNRPMTKAQRARADYLEALMAGADRRWQDAIKLFERAKPGLDPLRRGWAEYGRYAAASLADPKRVPPAPKVPVRDPRTAEISAHLTGFRQDLKAAAAEAAAAEKRFPRDAGLAVLSASLAESLDRREDMYAAYDRARAIDPTDPNVIAFGASIKADYGRDIDGALADLYKVTGTNPNFALLNQIGLLEQGRGAFVEAEAAFRRALELEPQNPIPYTNLAILLLEQSRVEEAGALIDKALTLDPPTAYSARGRYLLQKGKMADAIEAMLAGSAVNPAHSNDQLILADAYFQNGDYELARQTLDNADRLDPRAPIVPILRTAFALDLYLADEAILAAREALRRSRARGGDYAGISVSQQSGSYPVEAYRFINLHDWARFYADRTFDPFEAQGYFDQAIVSRPGLFPTEPTLGAAEGTDVNSAALNLSVQGLLLDPLAIAGRIGRYDPLRRPFLDTEVRGGVITRGGEVGWETGVTVNGFSNEPLPTSFSLSASANEARGDLMADNESGRGITFSLGTAPTAADRFVFMGWANEGKPGLSDINQYYYFNHVERDAASLFGVAGWSHTFGYRNVLSAAVFATRNDTLDKGETWSFSSNPTPGLPETINTLWQEKQRVDGLVGAVSHAIGIGDFNLRYGLEAQAGQLRYSGFTNTRNIYGSGYEQYVQDTAASESPFRGGRAYADLSWRPNDWFEAQAGVHRTFLDVKDVKPEFWLSPRFGIGVSPFEGQWLRAAYVENAESFLTYSLGPTTTVGLIPNDTPASGPTKSLILRWDAEWTPHIFTAVEYQQQTLNDLNVPVINTLESFDEIEEARAEWVAATLNVWLGHGIGLFGTVGAATSEILRTREDLNGRGVGEPVPYIPERFARAGITFVHPSRLRFTLIQNFIGGSSGNYDNDQLDSYWTTDAAVTWETPDRRLQVGVTALNLFDHRYDFNFDVPAPGRTVAATVKARF</sequence>
<dbReference type="AlphaFoldDB" id="A0A936ZC21"/>
<keyword evidence="2" id="KW-0472">Membrane</keyword>
<keyword evidence="3" id="KW-0998">Cell outer membrane</keyword>
<evidence type="ECO:0000256" key="1">
    <source>
        <dbReference type="ARBA" id="ARBA00004442"/>
    </source>
</evidence>
<feature type="repeat" description="TPR" evidence="4">
    <location>
        <begin position="430"/>
        <end position="463"/>
    </location>
</feature>
<feature type="domain" description="FecR protein" evidence="5">
    <location>
        <begin position="52"/>
        <end position="148"/>
    </location>
</feature>
<gene>
    <name evidence="6" type="ORF">JKG68_29505</name>
</gene>
<feature type="non-terminal residue" evidence="6">
    <location>
        <position position="1"/>
    </location>
</feature>
<feature type="repeat" description="TPR" evidence="4">
    <location>
        <begin position="464"/>
        <end position="497"/>
    </location>
</feature>
<dbReference type="Proteomes" id="UP000605848">
    <property type="component" value="Unassembled WGS sequence"/>
</dbReference>
<dbReference type="InterPro" id="IPR036942">
    <property type="entry name" value="Beta-barrel_TonB_sf"/>
</dbReference>
<evidence type="ECO:0000256" key="2">
    <source>
        <dbReference type="ARBA" id="ARBA00023136"/>
    </source>
</evidence>
<keyword evidence="4" id="KW-0802">TPR repeat</keyword>
<dbReference type="Pfam" id="PF14559">
    <property type="entry name" value="TPR_19"/>
    <property type="match status" value="1"/>
</dbReference>
<comment type="caution">
    <text evidence="6">The sequence shown here is derived from an EMBL/GenBank/DDBJ whole genome shotgun (WGS) entry which is preliminary data.</text>
</comment>
<evidence type="ECO:0000313" key="7">
    <source>
        <dbReference type="Proteomes" id="UP000605848"/>
    </source>
</evidence>
<dbReference type="InterPro" id="IPR011990">
    <property type="entry name" value="TPR-like_helical_dom_sf"/>
</dbReference>